<organism evidence="1 2">
    <name type="scientific">Bifidobacterium gallicum DSM 20093 = LMG 11596</name>
    <dbReference type="NCBI Taxonomy" id="561180"/>
    <lineage>
        <taxon>Bacteria</taxon>
        <taxon>Bacillati</taxon>
        <taxon>Actinomycetota</taxon>
        <taxon>Actinomycetes</taxon>
        <taxon>Bifidobacteriales</taxon>
        <taxon>Bifidobacteriaceae</taxon>
        <taxon>Bifidobacterium</taxon>
    </lineage>
</organism>
<evidence type="ECO:0000313" key="2">
    <source>
        <dbReference type="Proteomes" id="UP000003656"/>
    </source>
</evidence>
<proteinExistence type="predicted"/>
<comment type="caution">
    <text evidence="1">The sequence shown here is derived from an EMBL/GenBank/DDBJ whole genome shotgun (WGS) entry which is preliminary data.</text>
</comment>
<protein>
    <submittedName>
        <fullName evidence="1">Uncharacterized protein</fullName>
    </submittedName>
</protein>
<accession>D1NVR1</accession>
<dbReference type="AlphaFoldDB" id="D1NVR1"/>
<dbReference type="Proteomes" id="UP000003656">
    <property type="component" value="Unassembled WGS sequence"/>
</dbReference>
<sequence length="51" mass="5802">MPNRPLLQLALPPNNGTNLRVMRYTSQQLAASGCRERNVRQTTILDILPRL</sequence>
<dbReference type="EMBL" id="ABXB03000003">
    <property type="protein sequence ID" value="EFA22912.1"/>
    <property type="molecule type" value="Genomic_DNA"/>
</dbReference>
<reference evidence="1 2" key="1">
    <citation type="submission" date="2009-11" db="EMBL/GenBank/DDBJ databases">
        <authorList>
            <person name="Weinstock G."/>
            <person name="Sodergren E."/>
            <person name="Clifton S."/>
            <person name="Fulton L."/>
            <person name="Fulton B."/>
            <person name="Courtney L."/>
            <person name="Fronick C."/>
            <person name="Harrison M."/>
            <person name="Strong C."/>
            <person name="Farmer C."/>
            <person name="Delahaunty K."/>
            <person name="Markovic C."/>
            <person name="Hall O."/>
            <person name="Minx P."/>
            <person name="Tomlinson C."/>
            <person name="Mitreva M."/>
            <person name="Nelson J."/>
            <person name="Hou S."/>
            <person name="Wollam A."/>
            <person name="Pepin K.H."/>
            <person name="Johnson M."/>
            <person name="Bhonagiri V."/>
            <person name="Nash W.E."/>
            <person name="Warren W."/>
            <person name="Chinwalla A."/>
            <person name="Mardis E.R."/>
            <person name="Wilson R.K."/>
        </authorList>
    </citation>
    <scope>NUCLEOTIDE SEQUENCE [LARGE SCALE GENOMIC DNA]</scope>
    <source>
        <strain evidence="1 2">DSM 20093</strain>
    </source>
</reference>
<gene>
    <name evidence="1" type="ORF">BIFGAL_03953</name>
</gene>
<dbReference type="PROSITE" id="PS51257">
    <property type="entry name" value="PROKAR_LIPOPROTEIN"/>
    <property type="match status" value="1"/>
</dbReference>
<name>D1NVR1_9BIFI</name>
<evidence type="ECO:0000313" key="1">
    <source>
        <dbReference type="EMBL" id="EFA22912.1"/>
    </source>
</evidence>